<dbReference type="PANTHER" id="PTHR14969:SF13">
    <property type="entry name" value="AT30094P"/>
    <property type="match status" value="1"/>
</dbReference>
<dbReference type="Pfam" id="PF01569">
    <property type="entry name" value="PAP2"/>
    <property type="match status" value="1"/>
</dbReference>
<dbReference type="SMART" id="SM00014">
    <property type="entry name" value="acidPPc"/>
    <property type="match status" value="1"/>
</dbReference>
<dbReference type="PANTHER" id="PTHR14969">
    <property type="entry name" value="SPHINGOSINE-1-PHOSPHATE PHOSPHOHYDROLASE"/>
    <property type="match status" value="1"/>
</dbReference>
<gene>
    <name evidence="2" type="ORF">NYG85_09870</name>
</gene>
<dbReference type="RefSeq" id="WP_284938379.1">
    <property type="nucleotide sequence ID" value="NZ_JANURM010000017.1"/>
</dbReference>
<reference evidence="2" key="1">
    <citation type="submission" date="2022-08" db="EMBL/GenBank/DDBJ databases">
        <authorList>
            <person name="Wang H."/>
        </authorList>
    </citation>
    <scope>NUCLEOTIDE SEQUENCE</scope>
    <source>
        <strain evidence="2">PS10</strain>
    </source>
</reference>
<reference evidence="2" key="2">
    <citation type="journal article" date="2023" name="Microorganisms">
        <title>Isolation and Genomic Characteristics of Cat-Borne Campylobacter felis sp. nov. and Sheep-Borne Campylobacter ovis sp. nov.</title>
        <authorList>
            <person name="Wang H."/>
            <person name="Li Y."/>
            <person name="Gu Y."/>
            <person name="Zhou G."/>
            <person name="Chen X."/>
            <person name="Zhang X."/>
            <person name="Shao Z."/>
            <person name="Zhang J."/>
            <person name="Zhang M."/>
        </authorList>
    </citation>
    <scope>NUCLEOTIDE SEQUENCE</scope>
    <source>
        <strain evidence="2">PS10</strain>
    </source>
</reference>
<dbReference type="SUPFAM" id="SSF48317">
    <property type="entry name" value="Acid phosphatase/Vanadium-dependent haloperoxidase"/>
    <property type="match status" value="1"/>
</dbReference>
<feature type="domain" description="Phosphatidic acid phosphatase type 2/haloperoxidase" evidence="1">
    <location>
        <begin position="7"/>
        <end position="108"/>
    </location>
</feature>
<evidence type="ECO:0000259" key="1">
    <source>
        <dbReference type="SMART" id="SM00014"/>
    </source>
</evidence>
<evidence type="ECO:0000313" key="2">
    <source>
        <dbReference type="EMBL" id="MDL0089665.1"/>
    </source>
</evidence>
<dbReference type="InterPro" id="IPR036938">
    <property type="entry name" value="PAP2/HPO_sf"/>
</dbReference>
<sequence length="133" mass="14852">MTIWGGVGQLTLALLSTQATTEILKRTIQEKRPNYKEGDKKHSFPSGHAAGAFSGATYIHKRYGLEQALLPYALATFVAYSRVDARKHYIHDVAMGAGIAALWTWVFVDEKEEPKVALNYVKDGLMLSYKSKF</sequence>
<dbReference type="Proteomes" id="UP001173801">
    <property type="component" value="Unassembled WGS sequence"/>
</dbReference>
<organism evidence="2 3">
    <name type="scientific">Campylobacter gastrosuis</name>
    <dbReference type="NCBI Taxonomy" id="2974576"/>
    <lineage>
        <taxon>Bacteria</taxon>
        <taxon>Pseudomonadati</taxon>
        <taxon>Campylobacterota</taxon>
        <taxon>Epsilonproteobacteria</taxon>
        <taxon>Campylobacterales</taxon>
        <taxon>Campylobacteraceae</taxon>
        <taxon>Campylobacter</taxon>
    </lineage>
</organism>
<dbReference type="EMBL" id="JANURM010000017">
    <property type="protein sequence ID" value="MDL0089665.1"/>
    <property type="molecule type" value="Genomic_DNA"/>
</dbReference>
<dbReference type="Gene3D" id="1.20.144.10">
    <property type="entry name" value="Phosphatidic acid phosphatase type 2/haloperoxidase"/>
    <property type="match status" value="1"/>
</dbReference>
<proteinExistence type="predicted"/>
<evidence type="ECO:0000313" key="3">
    <source>
        <dbReference type="Proteomes" id="UP001173801"/>
    </source>
</evidence>
<dbReference type="InterPro" id="IPR000326">
    <property type="entry name" value="PAP2/HPO"/>
</dbReference>
<keyword evidence="3" id="KW-1185">Reference proteome</keyword>
<dbReference type="CDD" id="cd03394">
    <property type="entry name" value="PAP2_like_5"/>
    <property type="match status" value="1"/>
</dbReference>
<protein>
    <submittedName>
        <fullName evidence="2">Phosphatase PAP2 family protein</fullName>
    </submittedName>
</protein>
<name>A0ABT7HS10_9BACT</name>
<comment type="caution">
    <text evidence="2">The sequence shown here is derived from an EMBL/GenBank/DDBJ whole genome shotgun (WGS) entry which is preliminary data.</text>
</comment>
<accession>A0ABT7HS10</accession>